<organism evidence="3 4">
    <name type="scientific">Aphanomyces euteiches</name>
    <dbReference type="NCBI Taxonomy" id="100861"/>
    <lineage>
        <taxon>Eukaryota</taxon>
        <taxon>Sar</taxon>
        <taxon>Stramenopiles</taxon>
        <taxon>Oomycota</taxon>
        <taxon>Saprolegniomycetes</taxon>
        <taxon>Saprolegniales</taxon>
        <taxon>Verrucalvaceae</taxon>
        <taxon>Aphanomyces</taxon>
    </lineage>
</organism>
<keyword evidence="4" id="KW-1185">Reference proteome</keyword>
<proteinExistence type="predicted"/>
<keyword evidence="1" id="KW-0812">Transmembrane</keyword>
<sequence length="273" mass="29912">MRRVAALAVLLAVATALLTNTSQCKSNELYCENNAGTAGLCYVPRDRWDCCNGLLHYMGPGALDECCFNPTLNLTYLANISSGGCQEYKRTPEPLPAPVPTATVSSASSSTGMSTGAWIGIIAVVVVIAIAVAVTVMKKKQRASSVTEITIMESKDQRKMSKEYIVADAIAAMLLSCRPSPCHQLDVGRTVLAVFCFHLNYVFDWLHWIDCARLWVLDQAMPILLPGVLPHSNGSTRLHAASSEAQTFQPHHRLLSQTHPTRYHCIQITEPRR</sequence>
<dbReference type="AlphaFoldDB" id="A0A6G0WZN9"/>
<feature type="chain" id="PRO_5026005119" evidence="2">
    <location>
        <begin position="17"/>
        <end position="273"/>
    </location>
</feature>
<dbReference type="VEuPathDB" id="FungiDB:AeMF1_013463"/>
<keyword evidence="1" id="KW-0472">Membrane</keyword>
<evidence type="ECO:0000313" key="4">
    <source>
        <dbReference type="Proteomes" id="UP000481153"/>
    </source>
</evidence>
<gene>
    <name evidence="3" type="ORF">Ae201684_010089</name>
</gene>
<comment type="caution">
    <text evidence="3">The sequence shown here is derived from an EMBL/GenBank/DDBJ whole genome shotgun (WGS) entry which is preliminary data.</text>
</comment>
<feature type="signal peptide" evidence="2">
    <location>
        <begin position="1"/>
        <end position="16"/>
    </location>
</feature>
<dbReference type="Proteomes" id="UP000481153">
    <property type="component" value="Unassembled WGS sequence"/>
</dbReference>
<evidence type="ECO:0000256" key="2">
    <source>
        <dbReference type="SAM" id="SignalP"/>
    </source>
</evidence>
<feature type="transmembrane region" description="Helical" evidence="1">
    <location>
        <begin position="116"/>
        <end position="136"/>
    </location>
</feature>
<name>A0A6G0WZN9_9STRA</name>
<accession>A0A6G0WZN9</accession>
<dbReference type="EMBL" id="VJMJ01000127">
    <property type="protein sequence ID" value="KAF0732985.1"/>
    <property type="molecule type" value="Genomic_DNA"/>
</dbReference>
<keyword evidence="1" id="KW-1133">Transmembrane helix</keyword>
<protein>
    <submittedName>
        <fullName evidence="3">Uncharacterized protein</fullName>
    </submittedName>
</protein>
<keyword evidence="2" id="KW-0732">Signal</keyword>
<reference evidence="3 4" key="1">
    <citation type="submission" date="2019-07" db="EMBL/GenBank/DDBJ databases">
        <title>Genomics analysis of Aphanomyces spp. identifies a new class of oomycete effector associated with host adaptation.</title>
        <authorList>
            <person name="Gaulin E."/>
        </authorList>
    </citation>
    <scope>NUCLEOTIDE SEQUENCE [LARGE SCALE GENOMIC DNA]</scope>
    <source>
        <strain evidence="3 4">ATCC 201684</strain>
    </source>
</reference>
<evidence type="ECO:0000256" key="1">
    <source>
        <dbReference type="SAM" id="Phobius"/>
    </source>
</evidence>
<evidence type="ECO:0000313" key="3">
    <source>
        <dbReference type="EMBL" id="KAF0732985.1"/>
    </source>
</evidence>